<keyword evidence="1" id="KW-0560">Oxidoreductase</keyword>
<evidence type="ECO:0000259" key="2">
    <source>
        <dbReference type="PROSITE" id="PS50206"/>
    </source>
</evidence>
<gene>
    <name evidence="1" type="primary">trhO</name>
    <name evidence="3" type="ORF">A2V81_03420</name>
</gene>
<dbReference type="GO" id="GO:0006400">
    <property type="term" value="P:tRNA modification"/>
    <property type="evidence" value="ECO:0007669"/>
    <property type="project" value="UniProtKB-UniRule"/>
</dbReference>
<dbReference type="GO" id="GO:0016705">
    <property type="term" value="F:oxidoreductase activity, acting on paired donors, with incorporation or reduction of molecular oxygen"/>
    <property type="evidence" value="ECO:0007669"/>
    <property type="project" value="UniProtKB-UniRule"/>
</dbReference>
<dbReference type="EMBL" id="MEWR01000001">
    <property type="protein sequence ID" value="OGC82653.1"/>
    <property type="molecule type" value="Genomic_DNA"/>
</dbReference>
<dbReference type="SMART" id="SM00450">
    <property type="entry name" value="RHOD"/>
    <property type="match status" value="1"/>
</dbReference>
<dbReference type="InterPro" id="IPR036873">
    <property type="entry name" value="Rhodanese-like_dom_sf"/>
</dbReference>
<dbReference type="Gene3D" id="3.40.250.10">
    <property type="entry name" value="Rhodanese-like domain"/>
    <property type="match status" value="1"/>
</dbReference>
<dbReference type="Pfam" id="PF12368">
    <property type="entry name" value="Rhodanese_C"/>
    <property type="match status" value="1"/>
</dbReference>
<dbReference type="EC" id="1.14.-.-" evidence="1"/>
<proteinExistence type="inferred from homology"/>
<dbReference type="InterPro" id="IPR001763">
    <property type="entry name" value="Rhodanese-like_dom"/>
</dbReference>
<sequence>MKEVILLYYKFIDIAKTYSLMREQRSLCNRLHLKGRIIIAKEGINGTVSGTKEATDEYMKVMHKKAEFSDMEFKLGDSGTPSFPKLSIKVRSEIVSLYAPETVNVQETGAYVEPDEMYDILKDDDKNKDYIILDGRNNYEYKIGRFRNAIELDTDNFRGFPKALEKIEHLKDKKIITYCTGGIRCEKASAYMKQKGFKNVYQLHGGIVKYIQKYPEFGFDGNCYVFDGRVSIQVNNNILTECEYCATKTARYINCANNECHRQFICCEKCDAQHESFCTQEKVKAC</sequence>
<comment type="catalytic activity">
    <reaction evidence="1">
        <text>uridine(34) in tRNA + AH2 + O2 = 5-hydroxyuridine(34) in tRNA + A + H2O</text>
        <dbReference type="Rhea" id="RHEA:64224"/>
        <dbReference type="Rhea" id="RHEA-COMP:11727"/>
        <dbReference type="Rhea" id="RHEA-COMP:13381"/>
        <dbReference type="ChEBI" id="CHEBI:13193"/>
        <dbReference type="ChEBI" id="CHEBI:15377"/>
        <dbReference type="ChEBI" id="CHEBI:15379"/>
        <dbReference type="ChEBI" id="CHEBI:17499"/>
        <dbReference type="ChEBI" id="CHEBI:65315"/>
        <dbReference type="ChEBI" id="CHEBI:136877"/>
    </reaction>
</comment>
<dbReference type="InterPro" id="IPR040503">
    <property type="entry name" value="TRHO_N"/>
</dbReference>
<dbReference type="STRING" id="1817814.A2V81_03420"/>
<protein>
    <recommendedName>
        <fullName evidence="1">tRNA uridine(34) hydroxylase</fullName>
        <ecNumber evidence="1">1.14.-.-</ecNumber>
    </recommendedName>
    <alternativeName>
        <fullName evidence="1">tRNA hydroxylation protein O</fullName>
    </alternativeName>
</protein>
<name>A0A1F4XNH7_9BACT</name>
<dbReference type="Proteomes" id="UP000177614">
    <property type="component" value="Unassembled WGS sequence"/>
</dbReference>
<dbReference type="PANTHER" id="PTHR43268">
    <property type="entry name" value="THIOSULFATE SULFURTRANSFERASE/RHODANESE-LIKE DOMAIN-CONTAINING PROTEIN 2"/>
    <property type="match status" value="1"/>
</dbReference>
<evidence type="ECO:0000313" key="4">
    <source>
        <dbReference type="Proteomes" id="UP000177614"/>
    </source>
</evidence>
<comment type="caution">
    <text evidence="3">The sequence shown here is derived from an EMBL/GenBank/DDBJ whole genome shotgun (WGS) entry which is preliminary data.</text>
</comment>
<dbReference type="PROSITE" id="PS50206">
    <property type="entry name" value="RHODANESE_3"/>
    <property type="match status" value="1"/>
</dbReference>
<dbReference type="Gene3D" id="3.30.70.100">
    <property type="match status" value="1"/>
</dbReference>
<organism evidence="3 4">
    <name type="scientific">Candidatus Abawacabacteria bacterium RBG_16_42_10</name>
    <dbReference type="NCBI Taxonomy" id="1817814"/>
    <lineage>
        <taxon>Bacteria</taxon>
        <taxon>Candidatus Abawacaibacteriota</taxon>
    </lineage>
</organism>
<dbReference type="NCBIfam" id="NF001135">
    <property type="entry name" value="PRK00142.1-3"/>
    <property type="match status" value="1"/>
</dbReference>
<dbReference type="AlphaFoldDB" id="A0A1F4XNH7"/>
<dbReference type="Pfam" id="PF17773">
    <property type="entry name" value="UPF0176_N"/>
    <property type="match status" value="1"/>
</dbReference>
<keyword evidence="1" id="KW-0819">tRNA processing</keyword>
<evidence type="ECO:0000256" key="1">
    <source>
        <dbReference type="HAMAP-Rule" id="MF_00469"/>
    </source>
</evidence>
<comment type="similarity">
    <text evidence="1">Belongs to the TrhO family.</text>
</comment>
<reference evidence="3 4" key="1">
    <citation type="journal article" date="2016" name="Nat. Commun.">
        <title>Thousands of microbial genomes shed light on interconnected biogeochemical processes in an aquifer system.</title>
        <authorList>
            <person name="Anantharaman K."/>
            <person name="Brown C.T."/>
            <person name="Hug L.A."/>
            <person name="Sharon I."/>
            <person name="Castelle C.J."/>
            <person name="Probst A.J."/>
            <person name="Thomas B.C."/>
            <person name="Singh A."/>
            <person name="Wilkins M.J."/>
            <person name="Karaoz U."/>
            <person name="Brodie E.L."/>
            <person name="Williams K.H."/>
            <person name="Hubbard S.S."/>
            <person name="Banfield J.F."/>
        </authorList>
    </citation>
    <scope>NUCLEOTIDE SEQUENCE [LARGE SCALE GENOMIC DNA]</scope>
</reference>
<accession>A0A1F4XNH7</accession>
<dbReference type="HAMAP" id="MF_00469">
    <property type="entry name" value="TrhO"/>
    <property type="match status" value="1"/>
</dbReference>
<dbReference type="InterPro" id="IPR022111">
    <property type="entry name" value="Rhodanese_C"/>
</dbReference>
<feature type="domain" description="Rhodanese" evidence="2">
    <location>
        <begin position="126"/>
        <end position="219"/>
    </location>
</feature>
<evidence type="ECO:0000313" key="3">
    <source>
        <dbReference type="EMBL" id="OGC82653.1"/>
    </source>
</evidence>
<dbReference type="Pfam" id="PF00581">
    <property type="entry name" value="Rhodanese"/>
    <property type="match status" value="1"/>
</dbReference>
<dbReference type="SUPFAM" id="SSF52821">
    <property type="entry name" value="Rhodanese/Cell cycle control phosphatase"/>
    <property type="match status" value="1"/>
</dbReference>
<dbReference type="InterPro" id="IPR020936">
    <property type="entry name" value="TrhO"/>
</dbReference>
<dbReference type="PANTHER" id="PTHR43268:SF3">
    <property type="entry name" value="RHODANESE-LIKE DOMAIN-CONTAINING PROTEIN 7-RELATED"/>
    <property type="match status" value="1"/>
</dbReference>
<dbReference type="CDD" id="cd01518">
    <property type="entry name" value="RHOD_YceA"/>
    <property type="match status" value="1"/>
</dbReference>
<comment type="function">
    <text evidence="1">Catalyzes oxygen-dependent 5-hydroxyuridine (ho5U) modification at position 34 in tRNAs.</text>
</comment>